<organism evidence="11 12">
    <name type="scientific">Bacillus taeanensis</name>
    <dbReference type="NCBI Taxonomy" id="273032"/>
    <lineage>
        <taxon>Bacteria</taxon>
        <taxon>Bacillati</taxon>
        <taxon>Bacillota</taxon>
        <taxon>Bacilli</taxon>
        <taxon>Bacillales</taxon>
        <taxon>Bacillaceae</taxon>
        <taxon>Bacillus</taxon>
    </lineage>
</organism>
<dbReference type="InterPro" id="IPR027417">
    <property type="entry name" value="P-loop_NTPase"/>
</dbReference>
<dbReference type="Gene3D" id="3.40.50.300">
    <property type="entry name" value="P-loop containing nucleotide triphosphate hydrolases"/>
    <property type="match status" value="1"/>
</dbReference>
<dbReference type="Pfam" id="PF06144">
    <property type="entry name" value="DNA_pol3_delta"/>
    <property type="match status" value="1"/>
</dbReference>
<dbReference type="SUPFAM" id="SSF48019">
    <property type="entry name" value="post-AAA+ oligomerization domain-like"/>
    <property type="match status" value="1"/>
</dbReference>
<keyword evidence="3" id="KW-0808">Transferase</keyword>
<evidence type="ECO:0000256" key="1">
    <source>
        <dbReference type="ARBA" id="ARBA00012417"/>
    </source>
</evidence>
<dbReference type="NCBIfam" id="TIGR01128">
    <property type="entry name" value="holA"/>
    <property type="match status" value="1"/>
</dbReference>
<comment type="catalytic activity">
    <reaction evidence="8">
        <text>DNA(n) + a 2'-deoxyribonucleoside 5'-triphosphate = DNA(n+1) + diphosphate</text>
        <dbReference type="Rhea" id="RHEA:22508"/>
        <dbReference type="Rhea" id="RHEA-COMP:17339"/>
        <dbReference type="Rhea" id="RHEA-COMP:17340"/>
        <dbReference type="ChEBI" id="CHEBI:33019"/>
        <dbReference type="ChEBI" id="CHEBI:61560"/>
        <dbReference type="ChEBI" id="CHEBI:173112"/>
        <dbReference type="EC" id="2.7.7.7"/>
    </reaction>
</comment>
<dbReference type="Gene3D" id="1.10.8.60">
    <property type="match status" value="1"/>
</dbReference>
<protein>
    <recommendedName>
        <fullName evidence="2">DNA polymerase III subunit delta</fullName>
        <ecNumber evidence="1">2.7.7.7</ecNumber>
    </recommendedName>
</protein>
<dbReference type="InterPro" id="IPR005790">
    <property type="entry name" value="DNA_polIII_delta"/>
</dbReference>
<evidence type="ECO:0000313" key="11">
    <source>
        <dbReference type="EMBL" id="RBW70645.1"/>
    </source>
</evidence>
<keyword evidence="12" id="KW-1185">Reference proteome</keyword>
<keyword evidence="6" id="KW-0239">DNA-directed DNA polymerase</keyword>
<keyword evidence="5" id="KW-0235">DNA replication</keyword>
<comment type="similarity">
    <text evidence="7">Belongs to the DNA polymerase HolA subunit family.</text>
</comment>
<feature type="domain" description="DNA polymerase III delta subunit-like C-terminal" evidence="10">
    <location>
        <begin position="216"/>
        <end position="336"/>
    </location>
</feature>
<dbReference type="GO" id="GO:0003677">
    <property type="term" value="F:DNA binding"/>
    <property type="evidence" value="ECO:0007669"/>
    <property type="project" value="InterPro"/>
</dbReference>
<comment type="caution">
    <text evidence="11">The sequence shown here is derived from an EMBL/GenBank/DDBJ whole genome shotgun (WGS) entry which is preliminary data.</text>
</comment>
<evidence type="ECO:0000256" key="2">
    <source>
        <dbReference type="ARBA" id="ARBA00017703"/>
    </source>
</evidence>
<evidence type="ECO:0000256" key="3">
    <source>
        <dbReference type="ARBA" id="ARBA00022679"/>
    </source>
</evidence>
<dbReference type="InterPro" id="IPR010372">
    <property type="entry name" value="DNA_pol3_delta_N"/>
</dbReference>
<sequence length="339" mass="38855">MSTEIKKQLKKGQLSPVYLLYGTENFLINEIKQEIITTALNQEEYDFNLSTYDMNEVSVETAVEDAETLPFMGEKRVVILKNAAFLTGTKEKQKVEHNLKRLETYINDPVPYTCLIIEAPYEKLDERKKVVKLIKKQFEVLHASPMNEKLVYSWLYERAGEHHITLTSDGADRLLQLLGAKLMLLSSEIAKMALYVGEGGEINSETVDLLVARTLENDIFALVDRVVHRKLEEAFRILYDLFQQNEEPIKIAALLVRQFRIIYHVKELTRRGYSQKQIAATLKIHPYGVKVAAGQAKFFKGKDLSAIIAAFAEADYQMKTGFMDKKLILEMLITKLKND</sequence>
<dbReference type="Proteomes" id="UP000253314">
    <property type="component" value="Unassembled WGS sequence"/>
</dbReference>
<feature type="domain" description="DNA polymerase III delta N-terminal" evidence="9">
    <location>
        <begin position="18"/>
        <end position="143"/>
    </location>
</feature>
<dbReference type="GO" id="GO:0003887">
    <property type="term" value="F:DNA-directed DNA polymerase activity"/>
    <property type="evidence" value="ECO:0007669"/>
    <property type="project" value="UniProtKB-KW"/>
</dbReference>
<dbReference type="Pfam" id="PF21694">
    <property type="entry name" value="DNA_pol3_delta_C"/>
    <property type="match status" value="1"/>
</dbReference>
<evidence type="ECO:0000259" key="10">
    <source>
        <dbReference type="Pfam" id="PF21694"/>
    </source>
</evidence>
<gene>
    <name evidence="11" type="ORF">DS031_05535</name>
</gene>
<dbReference type="GO" id="GO:0006261">
    <property type="term" value="P:DNA-templated DNA replication"/>
    <property type="evidence" value="ECO:0007669"/>
    <property type="project" value="TreeGrafter"/>
</dbReference>
<evidence type="ECO:0000313" key="12">
    <source>
        <dbReference type="Proteomes" id="UP000253314"/>
    </source>
</evidence>
<name>A0A366XZU1_9BACI</name>
<evidence type="ECO:0000256" key="5">
    <source>
        <dbReference type="ARBA" id="ARBA00022705"/>
    </source>
</evidence>
<dbReference type="SUPFAM" id="SSF52540">
    <property type="entry name" value="P-loop containing nucleoside triphosphate hydrolases"/>
    <property type="match status" value="1"/>
</dbReference>
<evidence type="ECO:0000256" key="4">
    <source>
        <dbReference type="ARBA" id="ARBA00022695"/>
    </source>
</evidence>
<evidence type="ECO:0000256" key="8">
    <source>
        <dbReference type="ARBA" id="ARBA00049244"/>
    </source>
</evidence>
<dbReference type="PANTHER" id="PTHR34388:SF1">
    <property type="entry name" value="DNA POLYMERASE III SUBUNIT DELTA"/>
    <property type="match status" value="1"/>
</dbReference>
<evidence type="ECO:0000256" key="7">
    <source>
        <dbReference type="ARBA" id="ARBA00034754"/>
    </source>
</evidence>
<proteinExistence type="inferred from homology"/>
<dbReference type="GO" id="GO:0009360">
    <property type="term" value="C:DNA polymerase III complex"/>
    <property type="evidence" value="ECO:0007669"/>
    <property type="project" value="InterPro"/>
</dbReference>
<accession>A0A366XZU1</accession>
<dbReference type="Gene3D" id="1.20.272.10">
    <property type="match status" value="1"/>
</dbReference>
<evidence type="ECO:0000259" key="9">
    <source>
        <dbReference type="Pfam" id="PF06144"/>
    </source>
</evidence>
<dbReference type="InterPro" id="IPR008921">
    <property type="entry name" value="DNA_pol3_clamp-load_cplx_C"/>
</dbReference>
<dbReference type="OrthoDB" id="9775929at2"/>
<keyword evidence="4" id="KW-0548">Nucleotidyltransferase</keyword>
<dbReference type="EMBL" id="QOCW01000004">
    <property type="protein sequence ID" value="RBW70645.1"/>
    <property type="molecule type" value="Genomic_DNA"/>
</dbReference>
<dbReference type="PANTHER" id="PTHR34388">
    <property type="entry name" value="DNA POLYMERASE III SUBUNIT DELTA"/>
    <property type="match status" value="1"/>
</dbReference>
<dbReference type="AlphaFoldDB" id="A0A366XZU1"/>
<reference evidence="11 12" key="1">
    <citation type="submission" date="2018-07" db="EMBL/GenBank/DDBJ databases">
        <title>Lottiidibacillus patelloidae gen. nov., sp. nov., isolated from the intestinal tract of a marine limpet and the reclassification of B. taeanensis BH030017T, B. algicola KMM 3737T and B. hwajinpoensis SW-72T as genus Lottiidibacillus.</title>
        <authorList>
            <person name="Liu R."/>
            <person name="Huang Z."/>
        </authorList>
    </citation>
    <scope>NUCLEOTIDE SEQUENCE [LARGE SCALE GENOMIC DNA]</scope>
    <source>
        <strain evidence="11 12">BH030017</strain>
    </source>
</reference>
<dbReference type="InterPro" id="IPR048466">
    <property type="entry name" value="DNA_pol3_delta-like_C"/>
</dbReference>
<evidence type="ECO:0000256" key="6">
    <source>
        <dbReference type="ARBA" id="ARBA00022932"/>
    </source>
</evidence>
<dbReference type="EC" id="2.7.7.7" evidence="1"/>